<gene>
    <name evidence="3" type="ORF">B0H17DRAFT_956584</name>
</gene>
<comment type="caution">
    <text evidence="3">The sequence shown here is derived from an EMBL/GenBank/DDBJ whole genome shotgun (WGS) entry which is preliminary data.</text>
</comment>
<dbReference type="PANTHER" id="PTHR40465:SF1">
    <property type="entry name" value="DUF6534 DOMAIN-CONTAINING PROTEIN"/>
    <property type="match status" value="1"/>
</dbReference>
<evidence type="ECO:0000313" key="3">
    <source>
        <dbReference type="EMBL" id="KAJ7655345.1"/>
    </source>
</evidence>
<keyword evidence="4" id="KW-1185">Reference proteome</keyword>
<name>A0AAD7CPH4_MYCRO</name>
<dbReference type="PANTHER" id="PTHR40465">
    <property type="entry name" value="CHROMOSOME 1, WHOLE GENOME SHOTGUN SEQUENCE"/>
    <property type="match status" value="1"/>
</dbReference>
<evidence type="ECO:0000256" key="1">
    <source>
        <dbReference type="SAM" id="Phobius"/>
    </source>
</evidence>
<accession>A0AAD7CPH4</accession>
<feature type="transmembrane region" description="Helical" evidence="1">
    <location>
        <begin position="121"/>
        <end position="140"/>
    </location>
</feature>
<sequence>MVASDSHAFDGTLGRVQIGLLVAIFLFGIETLQTFNYYRDFPRDSRVLKTVVCPHHRVLTGAPLTRSIIQIYSMTVTLYGQPQSIPYPPISLVVTIPLQATMNFVMQTFFAVRVRVLSKRWAITILCCILNFLRLAFNLGLFVELWKRPDFSFLMTNLRWIMVTVSSIGPIVDVLVAISLCYWLWRYKKSDFIQTSRMVDTLIIWTVGRACSLVNAYECLAFDSSQRPRRLQRDHAIVPRVSL</sequence>
<dbReference type="InterPro" id="IPR045339">
    <property type="entry name" value="DUF6534"/>
</dbReference>
<keyword evidence="1" id="KW-0472">Membrane</keyword>
<dbReference type="EMBL" id="JARKIE010000313">
    <property type="protein sequence ID" value="KAJ7655345.1"/>
    <property type="molecule type" value="Genomic_DNA"/>
</dbReference>
<organism evidence="3 4">
    <name type="scientific">Mycena rosella</name>
    <name type="common">Pink bonnet</name>
    <name type="synonym">Agaricus rosellus</name>
    <dbReference type="NCBI Taxonomy" id="1033263"/>
    <lineage>
        <taxon>Eukaryota</taxon>
        <taxon>Fungi</taxon>
        <taxon>Dikarya</taxon>
        <taxon>Basidiomycota</taxon>
        <taxon>Agaricomycotina</taxon>
        <taxon>Agaricomycetes</taxon>
        <taxon>Agaricomycetidae</taxon>
        <taxon>Agaricales</taxon>
        <taxon>Marasmiineae</taxon>
        <taxon>Mycenaceae</taxon>
        <taxon>Mycena</taxon>
    </lineage>
</organism>
<reference evidence="3" key="1">
    <citation type="submission" date="2023-03" db="EMBL/GenBank/DDBJ databases">
        <title>Massive genome expansion in bonnet fungi (Mycena s.s.) driven by repeated elements and novel gene families across ecological guilds.</title>
        <authorList>
            <consortium name="Lawrence Berkeley National Laboratory"/>
            <person name="Harder C.B."/>
            <person name="Miyauchi S."/>
            <person name="Viragh M."/>
            <person name="Kuo A."/>
            <person name="Thoen E."/>
            <person name="Andreopoulos B."/>
            <person name="Lu D."/>
            <person name="Skrede I."/>
            <person name="Drula E."/>
            <person name="Henrissat B."/>
            <person name="Morin E."/>
            <person name="Kohler A."/>
            <person name="Barry K."/>
            <person name="LaButti K."/>
            <person name="Morin E."/>
            <person name="Salamov A."/>
            <person name="Lipzen A."/>
            <person name="Mereny Z."/>
            <person name="Hegedus B."/>
            <person name="Baldrian P."/>
            <person name="Stursova M."/>
            <person name="Weitz H."/>
            <person name="Taylor A."/>
            <person name="Grigoriev I.V."/>
            <person name="Nagy L.G."/>
            <person name="Martin F."/>
            <person name="Kauserud H."/>
        </authorList>
    </citation>
    <scope>NUCLEOTIDE SEQUENCE</scope>
    <source>
        <strain evidence="3">CBHHK067</strain>
    </source>
</reference>
<keyword evidence="1" id="KW-1133">Transmembrane helix</keyword>
<feature type="transmembrane region" description="Helical" evidence="1">
    <location>
        <begin position="16"/>
        <end position="38"/>
    </location>
</feature>
<evidence type="ECO:0000259" key="2">
    <source>
        <dbReference type="Pfam" id="PF20152"/>
    </source>
</evidence>
<evidence type="ECO:0000313" key="4">
    <source>
        <dbReference type="Proteomes" id="UP001221757"/>
    </source>
</evidence>
<proteinExistence type="predicted"/>
<keyword evidence="1" id="KW-0812">Transmembrane</keyword>
<feature type="domain" description="DUF6534" evidence="2">
    <location>
        <begin position="171"/>
        <end position="213"/>
    </location>
</feature>
<dbReference type="AlphaFoldDB" id="A0AAD7CPH4"/>
<dbReference type="Pfam" id="PF20152">
    <property type="entry name" value="DUF6534"/>
    <property type="match status" value="1"/>
</dbReference>
<dbReference type="Proteomes" id="UP001221757">
    <property type="component" value="Unassembled WGS sequence"/>
</dbReference>
<feature type="transmembrane region" description="Helical" evidence="1">
    <location>
        <begin position="160"/>
        <end position="185"/>
    </location>
</feature>
<protein>
    <recommendedName>
        <fullName evidence="2">DUF6534 domain-containing protein</fullName>
    </recommendedName>
</protein>